<sequence length="229" mass="25718">MVDKMVRLFTKKIGTVYEGVRGCDVGILRYLLGYSLLTGAGDVLIRKGEIMGSIDKVEWKRLVWFSMNIPKHFVIAWMEALDRLPTTYREIWEFVLRLCGIYRAVGSWNNELLWAVSRLKGKSLLVFGEICLDINGVEPLSTILGSIGGLLRDHGGNLLSTFSKKLGSTSLLQVEFWGVFEGLKFAWSNEFERATVQTDNAEVYKLLSPPSVVSPYALVRSIAHLANRA</sequence>
<dbReference type="InterPro" id="IPR012337">
    <property type="entry name" value="RNaseH-like_sf"/>
</dbReference>
<dbReference type="GO" id="GO:0003676">
    <property type="term" value="F:nucleic acid binding"/>
    <property type="evidence" value="ECO:0007669"/>
    <property type="project" value="InterPro"/>
</dbReference>
<comment type="caution">
    <text evidence="2">The sequence shown here is derived from an EMBL/GenBank/DDBJ whole genome shotgun (WGS) entry which is preliminary data.</text>
</comment>
<protein>
    <recommendedName>
        <fullName evidence="1">RNase H type-1 domain-containing protein</fullName>
    </recommendedName>
</protein>
<dbReference type="EMBL" id="VEPZ02000823">
    <property type="protein sequence ID" value="KAE8717654.1"/>
    <property type="molecule type" value="Genomic_DNA"/>
</dbReference>
<dbReference type="AlphaFoldDB" id="A0A6A3BLY5"/>
<dbReference type="PANTHER" id="PTHR47723:SF19">
    <property type="entry name" value="POLYNUCLEOTIDYL TRANSFERASE, RIBONUCLEASE H-LIKE SUPERFAMILY PROTEIN"/>
    <property type="match status" value="1"/>
</dbReference>
<dbReference type="PANTHER" id="PTHR47723">
    <property type="entry name" value="OS05G0353850 PROTEIN"/>
    <property type="match status" value="1"/>
</dbReference>
<dbReference type="InterPro" id="IPR036397">
    <property type="entry name" value="RNaseH_sf"/>
</dbReference>
<reference evidence="2" key="1">
    <citation type="submission" date="2019-09" db="EMBL/GenBank/DDBJ databases">
        <title>Draft genome information of white flower Hibiscus syriacus.</title>
        <authorList>
            <person name="Kim Y.-M."/>
        </authorList>
    </citation>
    <scope>NUCLEOTIDE SEQUENCE [LARGE SCALE GENOMIC DNA]</scope>
    <source>
        <strain evidence="2">YM2019G1</strain>
    </source>
</reference>
<name>A0A6A3BLY5_HIBSY</name>
<dbReference type="Pfam" id="PF13456">
    <property type="entry name" value="RVT_3"/>
    <property type="match status" value="1"/>
</dbReference>
<evidence type="ECO:0000313" key="2">
    <source>
        <dbReference type="EMBL" id="KAE8717654.1"/>
    </source>
</evidence>
<dbReference type="SUPFAM" id="SSF53098">
    <property type="entry name" value="Ribonuclease H-like"/>
    <property type="match status" value="1"/>
</dbReference>
<gene>
    <name evidence="2" type="ORF">F3Y22_tig00110044pilonHSYRG00347</name>
</gene>
<dbReference type="Gene3D" id="3.30.420.10">
    <property type="entry name" value="Ribonuclease H-like superfamily/Ribonuclease H"/>
    <property type="match status" value="1"/>
</dbReference>
<dbReference type="CDD" id="cd06222">
    <property type="entry name" value="RNase_H_like"/>
    <property type="match status" value="1"/>
</dbReference>
<dbReference type="InterPro" id="IPR044730">
    <property type="entry name" value="RNase_H-like_dom_plant"/>
</dbReference>
<proteinExistence type="predicted"/>
<dbReference type="GO" id="GO:0004523">
    <property type="term" value="F:RNA-DNA hybrid ribonuclease activity"/>
    <property type="evidence" value="ECO:0007669"/>
    <property type="project" value="InterPro"/>
</dbReference>
<feature type="domain" description="RNase H type-1" evidence="1">
    <location>
        <begin position="144"/>
        <end position="211"/>
    </location>
</feature>
<dbReference type="Proteomes" id="UP000436088">
    <property type="component" value="Unassembled WGS sequence"/>
</dbReference>
<keyword evidence="3" id="KW-1185">Reference proteome</keyword>
<organism evidence="2 3">
    <name type="scientific">Hibiscus syriacus</name>
    <name type="common">Rose of Sharon</name>
    <dbReference type="NCBI Taxonomy" id="106335"/>
    <lineage>
        <taxon>Eukaryota</taxon>
        <taxon>Viridiplantae</taxon>
        <taxon>Streptophyta</taxon>
        <taxon>Embryophyta</taxon>
        <taxon>Tracheophyta</taxon>
        <taxon>Spermatophyta</taxon>
        <taxon>Magnoliopsida</taxon>
        <taxon>eudicotyledons</taxon>
        <taxon>Gunneridae</taxon>
        <taxon>Pentapetalae</taxon>
        <taxon>rosids</taxon>
        <taxon>malvids</taxon>
        <taxon>Malvales</taxon>
        <taxon>Malvaceae</taxon>
        <taxon>Malvoideae</taxon>
        <taxon>Hibiscus</taxon>
    </lineage>
</organism>
<dbReference type="InterPro" id="IPR053151">
    <property type="entry name" value="RNase_H-like"/>
</dbReference>
<evidence type="ECO:0000313" key="3">
    <source>
        <dbReference type="Proteomes" id="UP000436088"/>
    </source>
</evidence>
<accession>A0A6A3BLY5</accession>
<evidence type="ECO:0000259" key="1">
    <source>
        <dbReference type="Pfam" id="PF13456"/>
    </source>
</evidence>
<dbReference type="InterPro" id="IPR002156">
    <property type="entry name" value="RNaseH_domain"/>
</dbReference>